<dbReference type="Gene3D" id="1.10.238.10">
    <property type="entry name" value="EF-hand"/>
    <property type="match status" value="1"/>
</dbReference>
<evidence type="ECO:0000259" key="12">
    <source>
        <dbReference type="PROSITE" id="PS51718"/>
    </source>
</evidence>
<reference evidence="13" key="1">
    <citation type="submission" date="2019-10" db="EMBL/GenBank/DDBJ databases">
        <authorList>
            <person name="Zhang R."/>
            <person name="Pan Y."/>
            <person name="Wang J."/>
            <person name="Ma R."/>
            <person name="Yu S."/>
        </authorList>
    </citation>
    <scope>NUCLEOTIDE SEQUENCE</scope>
    <source>
        <strain evidence="13">LA-IB0</strain>
        <tissue evidence="13">Leaf</tissue>
    </source>
</reference>
<feature type="transmembrane region" description="Helical" evidence="9">
    <location>
        <begin position="46"/>
        <end position="67"/>
    </location>
</feature>
<dbReference type="InterPro" id="IPR031692">
    <property type="entry name" value="EHD_N"/>
</dbReference>
<keyword evidence="8 9" id="KW-0472">Membrane</keyword>
<feature type="transmembrane region" description="Helical" evidence="9">
    <location>
        <begin position="190"/>
        <end position="210"/>
    </location>
</feature>
<dbReference type="GO" id="GO:0010008">
    <property type="term" value="C:endosome membrane"/>
    <property type="evidence" value="ECO:0007669"/>
    <property type="project" value="UniProtKB-SubCell"/>
</dbReference>
<dbReference type="PROSITE" id="PS50031">
    <property type="entry name" value="EH"/>
    <property type="match status" value="1"/>
</dbReference>
<keyword evidence="9" id="KW-0812">Transmembrane</keyword>
<dbReference type="Pfam" id="PF12763">
    <property type="entry name" value="EH"/>
    <property type="match status" value="1"/>
</dbReference>
<dbReference type="Gene3D" id="1.10.268.20">
    <property type="match status" value="2"/>
</dbReference>
<evidence type="ECO:0000259" key="10">
    <source>
        <dbReference type="PROSITE" id="PS50031"/>
    </source>
</evidence>
<dbReference type="FunFam" id="3.40.50.300:FF:000147">
    <property type="entry name" value="EH domain-containing protein 1"/>
    <property type="match status" value="1"/>
</dbReference>
<dbReference type="Proteomes" id="UP000826271">
    <property type="component" value="Unassembled WGS sequence"/>
</dbReference>
<keyword evidence="3" id="KW-1003">Cell membrane</keyword>
<dbReference type="GO" id="GO:0005509">
    <property type="term" value="F:calcium ion binding"/>
    <property type="evidence" value="ECO:0007669"/>
    <property type="project" value="InterPro"/>
</dbReference>
<keyword evidence="9" id="KW-1133">Transmembrane helix</keyword>
<proteinExistence type="predicted"/>
<keyword evidence="5" id="KW-0547">Nucleotide-binding</keyword>
<evidence type="ECO:0000256" key="5">
    <source>
        <dbReference type="ARBA" id="ARBA00022741"/>
    </source>
</evidence>
<comment type="subcellular location">
    <subcellularLocation>
        <location evidence="1">Cell membrane</location>
        <topology evidence="1">Peripheral membrane protein</topology>
        <orientation evidence="1">Cytoplasmic side</orientation>
    </subcellularLocation>
    <subcellularLocation>
        <location evidence="2">Endosome membrane</location>
        <topology evidence="2">Peripheral membrane protein</topology>
    </subcellularLocation>
</comment>
<evidence type="ECO:0000256" key="1">
    <source>
        <dbReference type="ARBA" id="ARBA00004413"/>
    </source>
</evidence>
<evidence type="ECO:0000313" key="13">
    <source>
        <dbReference type="EMBL" id="KAG8386087.1"/>
    </source>
</evidence>
<accession>A0AAV6Y191</accession>
<dbReference type="InterPro" id="IPR027417">
    <property type="entry name" value="P-loop_NTPase"/>
</dbReference>
<dbReference type="InterPro" id="IPR021924">
    <property type="entry name" value="DUF3537"/>
</dbReference>
<evidence type="ECO:0000313" key="14">
    <source>
        <dbReference type="Proteomes" id="UP000826271"/>
    </source>
</evidence>
<dbReference type="InterPro" id="IPR045063">
    <property type="entry name" value="Dynamin_N"/>
</dbReference>
<comment type="caution">
    <text evidence="13">The sequence shown here is derived from an EMBL/GenBank/DDBJ whole genome shotgun (WGS) entry which is preliminary data.</text>
</comment>
<dbReference type="Pfam" id="PF18150">
    <property type="entry name" value="DUF5600"/>
    <property type="match status" value="2"/>
</dbReference>
<feature type="domain" description="Dynamin-type G" evidence="12">
    <location>
        <begin position="621"/>
        <end position="861"/>
    </location>
</feature>
<dbReference type="GO" id="GO:0051260">
    <property type="term" value="P:protein homooligomerization"/>
    <property type="evidence" value="ECO:0007669"/>
    <property type="project" value="UniProtKB-ARBA"/>
</dbReference>
<dbReference type="InterPro" id="IPR030381">
    <property type="entry name" value="G_DYNAMIN_dom"/>
</dbReference>
<dbReference type="InterPro" id="IPR011992">
    <property type="entry name" value="EF-hand-dom_pair"/>
</dbReference>
<feature type="transmembrane region" description="Helical" evidence="9">
    <location>
        <begin position="142"/>
        <end position="162"/>
    </location>
</feature>
<evidence type="ECO:0008006" key="15">
    <source>
        <dbReference type="Google" id="ProtNLM"/>
    </source>
</evidence>
<feature type="transmembrane region" description="Helical" evidence="9">
    <location>
        <begin position="249"/>
        <end position="267"/>
    </location>
</feature>
<gene>
    <name evidence="13" type="ORF">BUALT_Bualt03G0112500</name>
</gene>
<dbReference type="PROSITE" id="PS50222">
    <property type="entry name" value="EF_HAND_2"/>
    <property type="match status" value="1"/>
</dbReference>
<organism evidence="13 14">
    <name type="scientific">Buddleja alternifolia</name>
    <dbReference type="NCBI Taxonomy" id="168488"/>
    <lineage>
        <taxon>Eukaryota</taxon>
        <taxon>Viridiplantae</taxon>
        <taxon>Streptophyta</taxon>
        <taxon>Embryophyta</taxon>
        <taxon>Tracheophyta</taxon>
        <taxon>Spermatophyta</taxon>
        <taxon>Magnoliopsida</taxon>
        <taxon>eudicotyledons</taxon>
        <taxon>Gunneridae</taxon>
        <taxon>Pentapetalae</taxon>
        <taxon>asterids</taxon>
        <taxon>lamiids</taxon>
        <taxon>Lamiales</taxon>
        <taxon>Scrophulariaceae</taxon>
        <taxon>Buddlejeae</taxon>
        <taxon>Buddleja</taxon>
    </lineage>
</organism>
<dbReference type="AlphaFoldDB" id="A0AAV6Y191"/>
<dbReference type="SMART" id="SM00027">
    <property type="entry name" value="EH"/>
    <property type="match status" value="1"/>
</dbReference>
<dbReference type="GO" id="GO:0005886">
    <property type="term" value="C:plasma membrane"/>
    <property type="evidence" value="ECO:0007669"/>
    <property type="project" value="UniProtKB-SubCell"/>
</dbReference>
<evidence type="ECO:0000256" key="7">
    <source>
        <dbReference type="ARBA" id="ARBA00022837"/>
    </source>
</evidence>
<feature type="domain" description="EF-hand" evidence="11">
    <location>
        <begin position="442"/>
        <end position="477"/>
    </location>
</feature>
<dbReference type="EMBL" id="WHWC01000003">
    <property type="protein sequence ID" value="KAG8386087.1"/>
    <property type="molecule type" value="Genomic_DNA"/>
</dbReference>
<feature type="domain" description="EH" evidence="10">
    <location>
        <begin position="443"/>
        <end position="537"/>
    </location>
</feature>
<dbReference type="Pfam" id="PF16880">
    <property type="entry name" value="EHD_N"/>
    <property type="match status" value="1"/>
</dbReference>
<dbReference type="InterPro" id="IPR000261">
    <property type="entry name" value="EH_dom"/>
</dbReference>
<evidence type="ECO:0000256" key="9">
    <source>
        <dbReference type="SAM" id="Phobius"/>
    </source>
</evidence>
<dbReference type="InterPro" id="IPR002048">
    <property type="entry name" value="EF_hand_dom"/>
</dbReference>
<dbReference type="GO" id="GO:0005525">
    <property type="term" value="F:GTP binding"/>
    <property type="evidence" value="ECO:0007669"/>
    <property type="project" value="InterPro"/>
</dbReference>
<dbReference type="PANTHER" id="PTHR31963:SF16">
    <property type="entry name" value="OS06G0635200 PROTEIN"/>
    <property type="match status" value="1"/>
</dbReference>
<dbReference type="Pfam" id="PF00350">
    <property type="entry name" value="Dynamin_N"/>
    <property type="match status" value="1"/>
</dbReference>
<dbReference type="Gene3D" id="3.40.50.300">
    <property type="entry name" value="P-loop containing nucleotide triphosphate hydrolases"/>
    <property type="match status" value="1"/>
</dbReference>
<dbReference type="PROSITE" id="PS51718">
    <property type="entry name" value="G_DYNAMIN_2"/>
    <property type="match status" value="1"/>
</dbReference>
<dbReference type="InterPro" id="IPR040990">
    <property type="entry name" value="DUF5600"/>
</dbReference>
<dbReference type="GO" id="GO:0006897">
    <property type="term" value="P:endocytosis"/>
    <property type="evidence" value="ECO:0007669"/>
    <property type="project" value="UniProtKB-ARBA"/>
</dbReference>
<dbReference type="Pfam" id="PF12056">
    <property type="entry name" value="DUF3537"/>
    <property type="match status" value="1"/>
</dbReference>
<name>A0AAV6Y191_9LAMI</name>
<keyword evidence="14" id="KW-1185">Reference proteome</keyword>
<evidence type="ECO:0000256" key="6">
    <source>
        <dbReference type="ARBA" id="ARBA00022753"/>
    </source>
</evidence>
<sequence>MGDERQTLLHFPDKNRVFARCASHAQDELRGFRTWLRWLCVDQSNAWTTCLSWSVFVVFGILIPALSHFKLACADCDSRHSRPYDNVAQLSLSGVATISFICLSSFVRKYGLRRFLFFDKLRDESETVRNGYTAQFSRSLKILFIFVLPCFAAESAYKIWWFSSGGRRIPFLGNVIVSNTVACILELCSWFYRTVVFFLVCVLFRLICYLQILRLQDFAQVFQVDYDVESVLREHLRIRRHLRIISHRFRVFILWALVFITASQFASLLMTTRDADVNIYHTGELAVCSVSLLAGLLILLRSATRITHKAQAVTCLAAKWHVCATIDSFDTVETETPVARVADEQMFTASSDGSSDLDDVGDEEDELDNSNFVPSYAYSTISFQKRQALVTYFENNRAGITVFGFMLDRTSLHTIFGIEMSLVLWLLGKTIDSAPLSRCSKEHQKIYQDWFSFADSDGDGRITGGDAIKFFSMSNLPRQDLKLVWAIADSKRQGFLGIKEFITAMQLVSLAQAGHTINSDILNSEVDFENLQPPSMDGLDVLLAKRKRLPSEPEQNGSSQVQSSPAAGWFSSSSSAKKVSLSSVTSIVDGLKKLYVQKLKPLEVTYRFNDFVSPLLGNSDFDAKPMVMLLGQYSTGKTTFIKHLLKTSYPGAHIGPEPTTDRFVVVMNGPDERSVPGNTVAVQADMPFGGLTTFGTAFLSKFECSQMPHPLLEHITLVDTPGVLSGEKQRTQRSYDFTGVTSWFAAKCDLILLLFDPHKLDISDEFKRVIGSLRGHDDKIRVVLNKADQVDTQQLMRVYGALMWSLGKVLNTPEVMRVYIGSFNDKPINEAAAGPIGKMLFEKEQDDLLADLRDIPKKACDRRINEFVKRARAAKMHAYIISHLKKEMPAMMGKAKTQQRLIDNLQDEFAKAHTLSILYLYVCIILGLFLFFSNFQVQREHHLPAGDFPSVEHFRDVLSGYNIDKFEKLKPKMIQSVDDMLGYDIPELLKNFRNPYD</sequence>
<evidence type="ECO:0000256" key="2">
    <source>
        <dbReference type="ARBA" id="ARBA00004481"/>
    </source>
</evidence>
<evidence type="ECO:0000259" key="11">
    <source>
        <dbReference type="PROSITE" id="PS50222"/>
    </source>
</evidence>
<feature type="transmembrane region" description="Helical" evidence="9">
    <location>
        <begin position="279"/>
        <end position="300"/>
    </location>
</feature>
<dbReference type="SUPFAM" id="SSF47473">
    <property type="entry name" value="EF-hand"/>
    <property type="match status" value="1"/>
</dbReference>
<dbReference type="PANTHER" id="PTHR31963">
    <property type="entry name" value="RAS GUANINE NUCLEOTIDE EXCHANGE FACTOR K"/>
    <property type="match status" value="1"/>
</dbReference>
<protein>
    <recommendedName>
        <fullName evidence="15">EH domain-containing protein 1</fullName>
    </recommendedName>
</protein>
<dbReference type="CDD" id="cd09913">
    <property type="entry name" value="EHD"/>
    <property type="match status" value="1"/>
</dbReference>
<evidence type="ECO:0000256" key="3">
    <source>
        <dbReference type="ARBA" id="ARBA00022475"/>
    </source>
</evidence>
<keyword evidence="4" id="KW-0479">Metal-binding</keyword>
<evidence type="ECO:0000256" key="4">
    <source>
        <dbReference type="ARBA" id="ARBA00022723"/>
    </source>
</evidence>
<feature type="transmembrane region" description="Helical" evidence="9">
    <location>
        <begin position="912"/>
        <end position="932"/>
    </location>
</feature>
<dbReference type="CDD" id="cd00052">
    <property type="entry name" value="EH"/>
    <property type="match status" value="1"/>
</dbReference>
<feature type="transmembrane region" description="Helical" evidence="9">
    <location>
        <begin position="87"/>
        <end position="107"/>
    </location>
</feature>
<evidence type="ECO:0000256" key="8">
    <source>
        <dbReference type="ARBA" id="ARBA00023136"/>
    </source>
</evidence>
<keyword evidence="7" id="KW-0106">Calcium</keyword>
<dbReference type="SUPFAM" id="SSF52540">
    <property type="entry name" value="P-loop containing nucleoside triphosphate hydrolases"/>
    <property type="match status" value="1"/>
</dbReference>
<keyword evidence="6" id="KW-0967">Endosome</keyword>